<dbReference type="Pfam" id="PF23140">
    <property type="entry name" value="Gp80"/>
    <property type="match status" value="1"/>
</dbReference>
<dbReference type="OrthoDB" id="4571078at2"/>
<keyword evidence="3" id="KW-1185">Reference proteome</keyword>
<evidence type="ECO:0000313" key="2">
    <source>
        <dbReference type="EMBL" id="SUD47903.1"/>
    </source>
</evidence>
<feature type="region of interest" description="Disordered" evidence="1">
    <location>
        <begin position="33"/>
        <end position="52"/>
    </location>
</feature>
<dbReference type="InterPro" id="IPR056908">
    <property type="entry name" value="Gp80-like"/>
</dbReference>
<sequence length="120" mass="12607">MSRKEIHHVQHNRRQNAQANNWASLGASYSLHTADPGVDGTANEASGGGYARQTTTWGAAAGGVVTGSQLVFTVNAGTYTHMCRWNGTTLLNILDTPDATVSPAGEVKVTPSYTYPASAD</sequence>
<reference evidence="2 3" key="1">
    <citation type="submission" date="2018-06" db="EMBL/GenBank/DDBJ databases">
        <authorList>
            <consortium name="Pathogen Informatics"/>
            <person name="Doyle S."/>
        </authorList>
    </citation>
    <scope>NUCLEOTIDE SEQUENCE [LARGE SCALE GENOMIC DNA]</scope>
    <source>
        <strain evidence="2 3">NCTC1934</strain>
    </source>
</reference>
<name>A0A379JIT6_9NOCA</name>
<dbReference type="AlphaFoldDB" id="A0A379JIT6"/>
<dbReference type="EMBL" id="UGRY01000003">
    <property type="protein sequence ID" value="SUD47903.1"/>
    <property type="molecule type" value="Genomic_DNA"/>
</dbReference>
<dbReference type="RefSeq" id="WP_115061640.1">
    <property type="nucleotide sequence ID" value="NZ_UGRY01000003.1"/>
</dbReference>
<gene>
    <name evidence="2" type="ORF">NCTC1934_05228</name>
</gene>
<proteinExistence type="predicted"/>
<organism evidence="2 3">
    <name type="scientific">Nocardia otitidiscaviarum</name>
    <dbReference type="NCBI Taxonomy" id="1823"/>
    <lineage>
        <taxon>Bacteria</taxon>
        <taxon>Bacillati</taxon>
        <taxon>Actinomycetota</taxon>
        <taxon>Actinomycetes</taxon>
        <taxon>Mycobacteriales</taxon>
        <taxon>Nocardiaceae</taxon>
        <taxon>Nocardia</taxon>
    </lineage>
</organism>
<evidence type="ECO:0000313" key="3">
    <source>
        <dbReference type="Proteomes" id="UP000255467"/>
    </source>
</evidence>
<protein>
    <submittedName>
        <fullName evidence="2">Uncharacterized protein</fullName>
    </submittedName>
</protein>
<dbReference type="Proteomes" id="UP000255467">
    <property type="component" value="Unassembled WGS sequence"/>
</dbReference>
<accession>A0A379JIT6</accession>
<evidence type="ECO:0000256" key="1">
    <source>
        <dbReference type="SAM" id="MobiDB-lite"/>
    </source>
</evidence>